<gene>
    <name evidence="2" type="ordered locus">SAR116_0816</name>
</gene>
<dbReference type="eggNOG" id="ENOG5033D2J">
    <property type="taxonomic scope" value="Bacteria"/>
</dbReference>
<protein>
    <submittedName>
        <fullName evidence="2">Methyl-accepting chemotaxis sensory transducer</fullName>
    </submittedName>
</protein>
<keyword evidence="3" id="KW-1185">Reference proteome</keyword>
<accession>D5BS12</accession>
<dbReference type="STRING" id="488538.SAR116_0816"/>
<dbReference type="AlphaFoldDB" id="D5BS12"/>
<evidence type="ECO:0000313" key="3">
    <source>
        <dbReference type="Proteomes" id="UP000007460"/>
    </source>
</evidence>
<keyword evidence="1" id="KW-1133">Transmembrane helix</keyword>
<name>D5BS12_PUNMI</name>
<dbReference type="OrthoDB" id="7341823at2"/>
<dbReference type="RefSeq" id="WP_013045688.1">
    <property type="nucleotide sequence ID" value="NC_014010.1"/>
</dbReference>
<dbReference type="KEGG" id="apb:SAR116_0816"/>
<keyword evidence="1" id="KW-0812">Transmembrane</keyword>
<feature type="transmembrane region" description="Helical" evidence="1">
    <location>
        <begin position="49"/>
        <end position="73"/>
    </location>
</feature>
<proteinExistence type="predicted"/>
<evidence type="ECO:0000256" key="1">
    <source>
        <dbReference type="SAM" id="Phobius"/>
    </source>
</evidence>
<reference evidence="2 3" key="1">
    <citation type="journal article" date="2010" name="J. Bacteriol.">
        <title>Complete genome sequence of "Candidatus Puniceispirillum marinum" IMCC1322, a representative of the SAR116 clade in the Alphaproteobacteria.</title>
        <authorList>
            <person name="Oh H.M."/>
            <person name="Kwon K.K."/>
            <person name="Kang I."/>
            <person name="Kang S.G."/>
            <person name="Lee J.H."/>
            <person name="Kim S.J."/>
            <person name="Cho J.C."/>
        </authorList>
    </citation>
    <scope>NUCLEOTIDE SEQUENCE [LARGE SCALE GENOMIC DNA]</scope>
    <source>
        <strain evidence="2 3">IMCC1322</strain>
    </source>
</reference>
<sequence>MSSEYNAVQESIKIALDAADAATDVSSEFNKIKRENKKLEGSIKMIHRYTAIIFASSMVAAVAALIFASLIYFRTLSDLTTMTTTSREALVVFAENVDTMNNSLDKLKVSLEAQQELVSLNKTLIAELDTLRTTIIDSNREVVASMRDSNEKMSADNDKLAKAITNGIANEMGSQTSKITKQMAQLAKSNEGAMDSLARSMASNEVLTQVSANQAVLADHLEALAGQNKQILAQFKAKDNKVSYP</sequence>
<dbReference type="HOGENOM" id="CLU_1132883_0_0_5"/>
<evidence type="ECO:0000313" key="2">
    <source>
        <dbReference type="EMBL" id="ADE39059.1"/>
    </source>
</evidence>
<dbReference type="EMBL" id="CP001751">
    <property type="protein sequence ID" value="ADE39059.1"/>
    <property type="molecule type" value="Genomic_DNA"/>
</dbReference>
<organism evidence="2 3">
    <name type="scientific">Puniceispirillum marinum (strain IMCC1322)</name>
    <dbReference type="NCBI Taxonomy" id="488538"/>
    <lineage>
        <taxon>Bacteria</taxon>
        <taxon>Pseudomonadati</taxon>
        <taxon>Pseudomonadota</taxon>
        <taxon>Alphaproteobacteria</taxon>
        <taxon>Candidatus Puniceispirillales</taxon>
        <taxon>Candidatus Puniceispirillaceae</taxon>
        <taxon>Candidatus Puniceispirillum</taxon>
    </lineage>
</organism>
<keyword evidence="1" id="KW-0472">Membrane</keyword>
<dbReference type="Proteomes" id="UP000007460">
    <property type="component" value="Chromosome"/>
</dbReference>